<keyword evidence="1 3" id="KW-0378">Hydrolase</keyword>
<dbReference type="InterPro" id="IPR029058">
    <property type="entry name" value="AB_hydrolase_fold"/>
</dbReference>
<evidence type="ECO:0000313" key="4">
    <source>
        <dbReference type="Proteomes" id="UP001610563"/>
    </source>
</evidence>
<dbReference type="InterPro" id="IPR050300">
    <property type="entry name" value="GDXG_lipolytic_enzyme"/>
</dbReference>
<keyword evidence="4" id="KW-1185">Reference proteome</keyword>
<dbReference type="InterPro" id="IPR049492">
    <property type="entry name" value="BD-FAE-like_dom"/>
</dbReference>
<dbReference type="PANTHER" id="PTHR48081:SF3">
    <property type="entry name" value="ALPHA_BETA HYDROLASE FOLD-3 DOMAIN-CONTAINING PROTEIN"/>
    <property type="match status" value="1"/>
</dbReference>
<dbReference type="Proteomes" id="UP001610563">
    <property type="component" value="Unassembled WGS sequence"/>
</dbReference>
<reference evidence="3 4" key="1">
    <citation type="submission" date="2024-07" db="EMBL/GenBank/DDBJ databases">
        <title>Section-level genome sequencing and comparative genomics of Aspergillus sections Usti and Cavernicolus.</title>
        <authorList>
            <consortium name="Lawrence Berkeley National Laboratory"/>
            <person name="Nybo J.L."/>
            <person name="Vesth T.C."/>
            <person name="Theobald S."/>
            <person name="Frisvad J.C."/>
            <person name="Larsen T.O."/>
            <person name="Kjaerboelling I."/>
            <person name="Rothschild-Mancinelli K."/>
            <person name="Lyhne E.K."/>
            <person name="Kogle M.E."/>
            <person name="Barry K."/>
            <person name="Clum A."/>
            <person name="Na H."/>
            <person name="Ledsgaard L."/>
            <person name="Lin J."/>
            <person name="Lipzen A."/>
            <person name="Kuo A."/>
            <person name="Riley R."/>
            <person name="Mondo S."/>
            <person name="Labutti K."/>
            <person name="Haridas S."/>
            <person name="Pangalinan J."/>
            <person name="Salamov A.A."/>
            <person name="Simmons B.A."/>
            <person name="Magnuson J.K."/>
            <person name="Chen J."/>
            <person name="Drula E."/>
            <person name="Henrissat B."/>
            <person name="Wiebenga A."/>
            <person name="Lubbers R.J."/>
            <person name="Gomes A.C."/>
            <person name="Makela M.R."/>
            <person name="Stajich J."/>
            <person name="Grigoriev I.V."/>
            <person name="Mortensen U.H."/>
            <person name="De Vries R.P."/>
            <person name="Baker S.E."/>
            <person name="Andersen M.R."/>
        </authorList>
    </citation>
    <scope>NUCLEOTIDE SEQUENCE [LARGE SCALE GENOMIC DNA]</scope>
    <source>
        <strain evidence="3 4">CBS 209.92</strain>
    </source>
</reference>
<dbReference type="Pfam" id="PF20434">
    <property type="entry name" value="BD-FAE"/>
    <property type="match status" value="1"/>
</dbReference>
<sequence length="359" mass="39611">MDLKPTFSFVYKEIDDSRILTDVFIPPLDSIRQPPNGDPAKVPVIYVVHGGGWLMGHPDMNPTAQIEDSLERGWIVLAPDHRLCPQVNILEGPMGDIRSLHAWVHSGAFDTELNDRGIPLAVAKDKIIATGSASGGHACLGLAFAGDGGSETTSTSTIPPPAAIIDLYAPKNFTHPWWTGSRDKLDVNVPPLTAEMERLVFSEHPIPSRVDLPAKPDRGGKIVLPEVDPAEKPSFVSARVSYATNVITEHRLLDVCWPRQLDRQHLSATEHYRPIDPILNVHPNWPPTCFVHGIDDNLLPHTVTTEPLMSALEAQGVRCKFVGIEGGKHMFVMSMTRGSREWERMKEAMDWVAGIIYGE</sequence>
<dbReference type="EMBL" id="JBFTWV010000112">
    <property type="protein sequence ID" value="KAL2786702.1"/>
    <property type="molecule type" value="Genomic_DNA"/>
</dbReference>
<gene>
    <name evidence="3" type="ORF">BJX66DRAFT_346667</name>
</gene>
<accession>A0ABR4FUN8</accession>
<name>A0ABR4FUN8_9EURO</name>
<dbReference type="SUPFAM" id="SSF53474">
    <property type="entry name" value="alpha/beta-Hydrolases"/>
    <property type="match status" value="1"/>
</dbReference>
<proteinExistence type="predicted"/>
<organism evidence="3 4">
    <name type="scientific">Aspergillus keveii</name>
    <dbReference type="NCBI Taxonomy" id="714993"/>
    <lineage>
        <taxon>Eukaryota</taxon>
        <taxon>Fungi</taxon>
        <taxon>Dikarya</taxon>
        <taxon>Ascomycota</taxon>
        <taxon>Pezizomycotina</taxon>
        <taxon>Eurotiomycetes</taxon>
        <taxon>Eurotiomycetidae</taxon>
        <taxon>Eurotiales</taxon>
        <taxon>Aspergillaceae</taxon>
        <taxon>Aspergillus</taxon>
        <taxon>Aspergillus subgen. Nidulantes</taxon>
    </lineage>
</organism>
<dbReference type="GO" id="GO:0016787">
    <property type="term" value="F:hydrolase activity"/>
    <property type="evidence" value="ECO:0007669"/>
    <property type="project" value="UniProtKB-KW"/>
</dbReference>
<dbReference type="PANTHER" id="PTHR48081">
    <property type="entry name" value="AB HYDROLASE SUPERFAMILY PROTEIN C4A8.06C"/>
    <property type="match status" value="1"/>
</dbReference>
<evidence type="ECO:0000313" key="3">
    <source>
        <dbReference type="EMBL" id="KAL2786702.1"/>
    </source>
</evidence>
<comment type="caution">
    <text evidence="3">The sequence shown here is derived from an EMBL/GenBank/DDBJ whole genome shotgun (WGS) entry which is preliminary data.</text>
</comment>
<protein>
    <submittedName>
        <fullName evidence="3">Alpha/Beta hydrolase protein</fullName>
    </submittedName>
</protein>
<dbReference type="Gene3D" id="3.40.50.1820">
    <property type="entry name" value="alpha/beta hydrolase"/>
    <property type="match status" value="1"/>
</dbReference>
<evidence type="ECO:0000256" key="1">
    <source>
        <dbReference type="ARBA" id="ARBA00022801"/>
    </source>
</evidence>
<evidence type="ECO:0000259" key="2">
    <source>
        <dbReference type="Pfam" id="PF20434"/>
    </source>
</evidence>
<feature type="domain" description="BD-FAE-like" evidence="2">
    <location>
        <begin position="35"/>
        <end position="175"/>
    </location>
</feature>